<protein>
    <submittedName>
        <fullName evidence="11">Alcohol dehydrogenase catalytic domain-containing protein</fullName>
    </submittedName>
</protein>
<dbReference type="Gene3D" id="3.40.50.720">
    <property type="entry name" value="NAD(P)-binding Rossmann-like Domain"/>
    <property type="match status" value="1"/>
</dbReference>
<keyword evidence="12" id="KW-1185">Reference proteome</keyword>
<evidence type="ECO:0000256" key="7">
    <source>
        <dbReference type="SAM" id="MobiDB-lite"/>
    </source>
</evidence>
<feature type="domain" description="Alcohol dehydrogenase-like N-terminal" evidence="10">
    <location>
        <begin position="25"/>
        <end position="137"/>
    </location>
</feature>
<dbReference type="Proteomes" id="UP001602322">
    <property type="component" value="Unassembled WGS sequence"/>
</dbReference>
<evidence type="ECO:0000256" key="5">
    <source>
        <dbReference type="ARBA" id="ARBA00023002"/>
    </source>
</evidence>
<keyword evidence="8" id="KW-0472">Membrane</keyword>
<dbReference type="InterPro" id="IPR013154">
    <property type="entry name" value="ADH-like_N"/>
</dbReference>
<dbReference type="RefSeq" id="WP_387909101.1">
    <property type="nucleotide sequence ID" value="NZ_JBIBEG010000019.1"/>
</dbReference>
<dbReference type="InterPro" id="IPR011032">
    <property type="entry name" value="GroES-like_sf"/>
</dbReference>
<accession>A0ABW6XGG6</accession>
<organism evidence="11 12">
    <name type="scientific">Streptomyces argenteolus</name>
    <dbReference type="NCBI Taxonomy" id="67274"/>
    <lineage>
        <taxon>Bacteria</taxon>
        <taxon>Bacillati</taxon>
        <taxon>Actinomycetota</taxon>
        <taxon>Actinomycetes</taxon>
        <taxon>Kitasatosporales</taxon>
        <taxon>Streptomycetaceae</taxon>
        <taxon>Streptomyces</taxon>
    </lineage>
</organism>
<comment type="similarity">
    <text evidence="2 6">Belongs to the zinc-containing alcohol dehydrogenase family.</text>
</comment>
<evidence type="ECO:0000259" key="9">
    <source>
        <dbReference type="Pfam" id="PF00107"/>
    </source>
</evidence>
<keyword evidence="3 6" id="KW-0479">Metal-binding</keyword>
<proteinExistence type="inferred from homology"/>
<comment type="cofactor">
    <cofactor evidence="1 6">
        <name>Zn(2+)</name>
        <dbReference type="ChEBI" id="CHEBI:29105"/>
    </cofactor>
</comment>
<evidence type="ECO:0000256" key="3">
    <source>
        <dbReference type="ARBA" id="ARBA00022723"/>
    </source>
</evidence>
<dbReference type="Gene3D" id="3.90.180.10">
    <property type="entry name" value="Medium-chain alcohol dehydrogenases, catalytic domain"/>
    <property type="match status" value="1"/>
</dbReference>
<feature type="domain" description="Alcohol dehydrogenase-like C-terminal" evidence="9">
    <location>
        <begin position="178"/>
        <end position="284"/>
    </location>
</feature>
<evidence type="ECO:0000256" key="6">
    <source>
        <dbReference type="RuleBase" id="RU361277"/>
    </source>
</evidence>
<feature type="transmembrane region" description="Helical" evidence="8">
    <location>
        <begin position="170"/>
        <end position="190"/>
    </location>
</feature>
<dbReference type="SUPFAM" id="SSF51735">
    <property type="entry name" value="NAD(P)-binding Rossmann-fold domains"/>
    <property type="match status" value="1"/>
</dbReference>
<dbReference type="Pfam" id="PF00107">
    <property type="entry name" value="ADH_zinc_N"/>
    <property type="match status" value="1"/>
</dbReference>
<keyword evidence="4 6" id="KW-0862">Zinc</keyword>
<dbReference type="PANTHER" id="PTHR42813">
    <property type="entry name" value="ZINC-TYPE ALCOHOL DEHYDROGENASE-LIKE"/>
    <property type="match status" value="1"/>
</dbReference>
<keyword evidence="5" id="KW-0560">Oxidoreductase</keyword>
<reference evidence="11 12" key="1">
    <citation type="submission" date="2024-10" db="EMBL/GenBank/DDBJ databases">
        <title>The Natural Products Discovery Center: Release of the First 8490 Sequenced Strains for Exploring Actinobacteria Biosynthetic Diversity.</title>
        <authorList>
            <person name="Kalkreuter E."/>
            <person name="Kautsar S.A."/>
            <person name="Yang D."/>
            <person name="Bader C.D."/>
            <person name="Teijaro C.N."/>
            <person name="Fluegel L."/>
            <person name="Davis C.M."/>
            <person name="Simpson J.R."/>
            <person name="Lauterbach L."/>
            <person name="Steele A.D."/>
            <person name="Gui C."/>
            <person name="Meng S."/>
            <person name="Li G."/>
            <person name="Viehrig K."/>
            <person name="Ye F."/>
            <person name="Su P."/>
            <person name="Kiefer A.F."/>
            <person name="Nichols A."/>
            <person name="Cepeda A.J."/>
            <person name="Yan W."/>
            <person name="Fan B."/>
            <person name="Jiang Y."/>
            <person name="Adhikari A."/>
            <person name="Zheng C.-J."/>
            <person name="Schuster L."/>
            <person name="Cowan T.M."/>
            <person name="Smanski M.J."/>
            <person name="Chevrette M.G."/>
            <person name="De Carvalho L.P.S."/>
            <person name="Shen B."/>
        </authorList>
    </citation>
    <scope>NUCLEOTIDE SEQUENCE [LARGE SCALE GENOMIC DNA]</scope>
    <source>
        <strain evidence="11 12">NPDC012540</strain>
    </source>
</reference>
<gene>
    <name evidence="11" type="ORF">ACFY8O_33670</name>
</gene>
<comment type="caution">
    <text evidence="11">The sequence shown here is derived from an EMBL/GenBank/DDBJ whole genome shotgun (WGS) entry which is preliminary data.</text>
</comment>
<evidence type="ECO:0000256" key="8">
    <source>
        <dbReference type="SAM" id="Phobius"/>
    </source>
</evidence>
<evidence type="ECO:0000256" key="1">
    <source>
        <dbReference type="ARBA" id="ARBA00001947"/>
    </source>
</evidence>
<keyword evidence="8" id="KW-0812">Transmembrane</keyword>
<dbReference type="EMBL" id="JBIBEG010000019">
    <property type="protein sequence ID" value="MFF5900848.1"/>
    <property type="molecule type" value="Genomic_DNA"/>
</dbReference>
<dbReference type="SUPFAM" id="SSF50129">
    <property type="entry name" value="GroES-like"/>
    <property type="match status" value="1"/>
</dbReference>
<evidence type="ECO:0000259" key="10">
    <source>
        <dbReference type="Pfam" id="PF08240"/>
    </source>
</evidence>
<keyword evidence="8" id="KW-1133">Transmembrane helix</keyword>
<evidence type="ECO:0000256" key="4">
    <source>
        <dbReference type="ARBA" id="ARBA00022833"/>
    </source>
</evidence>
<feature type="region of interest" description="Disordered" evidence="7">
    <location>
        <begin position="1"/>
        <end position="22"/>
    </location>
</feature>
<dbReference type="InterPro" id="IPR013149">
    <property type="entry name" value="ADH-like_C"/>
</dbReference>
<evidence type="ECO:0000313" key="12">
    <source>
        <dbReference type="Proteomes" id="UP001602322"/>
    </source>
</evidence>
<sequence>MHAYVYQGPGQGSWESVSDPGIEQPTDAVVRVDATTVCVGDLHALQGEVSDVRPGTILGHEAVGEVLDVGTEVHDIVPGDDVIVSSISSCGHCMACWQGVFGQCTQGGGWLLGREVGGTQADFVRVPFADHSVHKLPYGMDRDTAVLFSEVAPTAFELGVRNGKVRPGTVVVVVGAGPIGLAAMIIAGIYSPARVISVDLLPQRLSAARSMGADDAELPGRLIADLSEGPGADVVIEAAGSSDSFVLCTQVVRSGGRIANIGMHETPVSLHLEQLSRKNITISTGQVDTSSIPWLLDVLTPEHVEAISRIITERREIEDIRAAYDIASRATSTNALRTILHPGRQ</sequence>
<dbReference type="PANTHER" id="PTHR42813:SF4">
    <property type="entry name" value="NADP-DEPENDENT ISOPROPANOL DEHYDROGENASE"/>
    <property type="match status" value="1"/>
</dbReference>
<evidence type="ECO:0000256" key="2">
    <source>
        <dbReference type="ARBA" id="ARBA00008072"/>
    </source>
</evidence>
<name>A0ABW6XGG6_9ACTN</name>
<dbReference type="Pfam" id="PF08240">
    <property type="entry name" value="ADH_N"/>
    <property type="match status" value="1"/>
</dbReference>
<evidence type="ECO:0000313" key="11">
    <source>
        <dbReference type="EMBL" id="MFF5900848.1"/>
    </source>
</evidence>
<dbReference type="InterPro" id="IPR036291">
    <property type="entry name" value="NAD(P)-bd_dom_sf"/>
</dbReference>
<dbReference type="InterPro" id="IPR002328">
    <property type="entry name" value="ADH_Zn_CS"/>
</dbReference>
<dbReference type="PROSITE" id="PS00059">
    <property type="entry name" value="ADH_ZINC"/>
    <property type="match status" value="1"/>
</dbReference>